<dbReference type="RefSeq" id="WP_171469693.1">
    <property type="nucleotide sequence ID" value="NZ_CP053452.2"/>
</dbReference>
<feature type="chain" id="PRO_5026806660" description="Small metal-binding protein" evidence="1">
    <location>
        <begin position="25"/>
        <end position="156"/>
    </location>
</feature>
<keyword evidence="3" id="KW-1185">Reference proteome</keyword>
<evidence type="ECO:0000313" key="2">
    <source>
        <dbReference type="EMBL" id="QJW93521.1"/>
    </source>
</evidence>
<evidence type="ECO:0008006" key="4">
    <source>
        <dbReference type="Google" id="ProtNLM"/>
    </source>
</evidence>
<evidence type="ECO:0000313" key="3">
    <source>
        <dbReference type="Proteomes" id="UP000503447"/>
    </source>
</evidence>
<dbReference type="Proteomes" id="UP000503447">
    <property type="component" value="Chromosome"/>
</dbReference>
<name>A0A6M5YJN9_9BACT</name>
<feature type="signal peptide" evidence="1">
    <location>
        <begin position="1"/>
        <end position="24"/>
    </location>
</feature>
<organism evidence="2 3">
    <name type="scientific">Frigoriglobus tundricola</name>
    <dbReference type="NCBI Taxonomy" id="2774151"/>
    <lineage>
        <taxon>Bacteria</taxon>
        <taxon>Pseudomonadati</taxon>
        <taxon>Planctomycetota</taxon>
        <taxon>Planctomycetia</taxon>
        <taxon>Gemmatales</taxon>
        <taxon>Gemmataceae</taxon>
        <taxon>Frigoriglobus</taxon>
    </lineage>
</organism>
<evidence type="ECO:0000256" key="1">
    <source>
        <dbReference type="SAM" id="SignalP"/>
    </source>
</evidence>
<protein>
    <recommendedName>
        <fullName evidence="4">Small metal-binding protein</fullName>
    </recommendedName>
</protein>
<gene>
    <name evidence="2" type="ORF">FTUN_1028</name>
</gene>
<dbReference type="AlphaFoldDB" id="A0A6M5YJN9"/>
<accession>A0A6M5YJN9</accession>
<reference evidence="3" key="1">
    <citation type="submission" date="2020-05" db="EMBL/GenBank/DDBJ databases">
        <title>Frigoriglobus tundricola gen. nov., sp. nov., a psychrotolerant cellulolytic planctomycete of the family Gemmataceae with two divergent copies of 16S rRNA gene.</title>
        <authorList>
            <person name="Kulichevskaya I.S."/>
            <person name="Ivanova A.A."/>
            <person name="Naumoff D.G."/>
            <person name="Beletsky A.V."/>
            <person name="Rijpstra W.I.C."/>
            <person name="Sinninghe Damste J.S."/>
            <person name="Mardanov A.V."/>
            <person name="Ravin N.V."/>
            <person name="Dedysh S.N."/>
        </authorList>
    </citation>
    <scope>NUCLEOTIDE SEQUENCE [LARGE SCALE GENOMIC DNA]</scope>
    <source>
        <strain evidence="3">PL17</strain>
    </source>
</reference>
<dbReference type="EMBL" id="CP053452">
    <property type="protein sequence ID" value="QJW93521.1"/>
    <property type="molecule type" value="Genomic_DNA"/>
</dbReference>
<sequence length="156" mass="16661">MTRLFALTGLALAVSLTVTAPAGARAPGANAKNTKHHAHHLLQAEKDLTAAEAAITQQNLPQAHKDVAAAIRQVEEAIHHHHKHHISQPTNSGLTGTFHRAHHQHHHSLLHKAVAEMRAAEKQLKAGNGAAASRDIQVAQKTIASAIASHHQLIGR</sequence>
<proteinExistence type="predicted"/>
<keyword evidence="1" id="KW-0732">Signal</keyword>
<dbReference type="KEGG" id="ftj:FTUN_1028"/>